<keyword evidence="3" id="KW-0479">Metal-binding</keyword>
<feature type="compositionally biased region" description="Pro residues" evidence="9">
    <location>
        <begin position="427"/>
        <end position="436"/>
    </location>
</feature>
<keyword evidence="13" id="KW-1185">Reference proteome</keyword>
<evidence type="ECO:0000256" key="6">
    <source>
        <dbReference type="ARBA" id="ARBA00022989"/>
    </source>
</evidence>
<evidence type="ECO:0000256" key="8">
    <source>
        <dbReference type="PROSITE-ProRule" id="PRU00175"/>
    </source>
</evidence>
<feature type="region of interest" description="Disordered" evidence="9">
    <location>
        <begin position="265"/>
        <end position="286"/>
    </location>
</feature>
<feature type="region of interest" description="Disordered" evidence="9">
    <location>
        <begin position="423"/>
        <end position="495"/>
    </location>
</feature>
<keyword evidence="2" id="KW-0812">Transmembrane</keyword>
<evidence type="ECO:0000259" key="10">
    <source>
        <dbReference type="PROSITE" id="PS50089"/>
    </source>
</evidence>
<dbReference type="GO" id="GO:0016020">
    <property type="term" value="C:membrane"/>
    <property type="evidence" value="ECO:0007669"/>
    <property type="project" value="UniProtKB-SubCell"/>
</dbReference>
<evidence type="ECO:0000256" key="7">
    <source>
        <dbReference type="ARBA" id="ARBA00023136"/>
    </source>
</evidence>
<feature type="domain" description="RING-type" evidence="10">
    <location>
        <begin position="30"/>
        <end position="82"/>
    </location>
</feature>
<dbReference type="SMART" id="SM00744">
    <property type="entry name" value="RINGv"/>
    <property type="match status" value="1"/>
</dbReference>
<evidence type="ECO:0000256" key="9">
    <source>
        <dbReference type="SAM" id="MobiDB-lite"/>
    </source>
</evidence>
<organism evidence="12 13">
    <name type="scientific">Neurospora hispaniola</name>
    <dbReference type="NCBI Taxonomy" id="588809"/>
    <lineage>
        <taxon>Eukaryota</taxon>
        <taxon>Fungi</taxon>
        <taxon>Dikarya</taxon>
        <taxon>Ascomycota</taxon>
        <taxon>Pezizomycotina</taxon>
        <taxon>Sordariomycetes</taxon>
        <taxon>Sordariomycetidae</taxon>
        <taxon>Sordariales</taxon>
        <taxon>Sordariaceae</taxon>
        <taxon>Neurospora</taxon>
    </lineage>
</organism>
<evidence type="ECO:0000256" key="3">
    <source>
        <dbReference type="ARBA" id="ARBA00022723"/>
    </source>
</evidence>
<accession>A0AAJ0I2P1</accession>
<name>A0AAJ0I2P1_9PEZI</name>
<keyword evidence="7" id="KW-0472">Membrane</keyword>
<dbReference type="InterPro" id="IPR011016">
    <property type="entry name" value="Znf_RING-CH"/>
</dbReference>
<keyword evidence="4 8" id="KW-0863">Zinc-finger</keyword>
<reference evidence="12 13" key="1">
    <citation type="journal article" date="2023" name="Mol. Phylogenet. Evol.">
        <title>Genome-scale phylogeny and comparative genomics of the fungal order Sordariales.</title>
        <authorList>
            <person name="Hensen N."/>
            <person name="Bonometti L."/>
            <person name="Westerberg I."/>
            <person name="Brannstrom I.O."/>
            <person name="Guillou S."/>
            <person name="Cros-Aarteil S."/>
            <person name="Calhoun S."/>
            <person name="Haridas S."/>
            <person name="Kuo A."/>
            <person name="Mondo S."/>
            <person name="Pangilinan J."/>
            <person name="Riley R."/>
            <person name="LaButti K."/>
            <person name="Andreopoulos B."/>
            <person name="Lipzen A."/>
            <person name="Chen C."/>
            <person name="Yan M."/>
            <person name="Daum C."/>
            <person name="Ng V."/>
            <person name="Clum A."/>
            <person name="Steindorff A."/>
            <person name="Ohm R.A."/>
            <person name="Martin F."/>
            <person name="Silar P."/>
            <person name="Natvig D.O."/>
            <person name="Lalanne C."/>
            <person name="Gautier V."/>
            <person name="Ament-Velasquez S.L."/>
            <person name="Kruys A."/>
            <person name="Hutchinson M.I."/>
            <person name="Powell A.J."/>
            <person name="Barry K."/>
            <person name="Miller A.N."/>
            <person name="Grigoriev I.V."/>
            <person name="Debuchy R."/>
            <person name="Gladieux P."/>
            <person name="Hiltunen Thoren M."/>
            <person name="Johannesson H."/>
        </authorList>
    </citation>
    <scope>NUCLEOTIDE SEQUENCE [LARGE SCALE GENOMIC DNA]</scope>
    <source>
        <strain evidence="12 13">FGSC 10403</strain>
    </source>
</reference>
<dbReference type="PROSITE" id="PS50089">
    <property type="entry name" value="ZF_RING_2"/>
    <property type="match status" value="1"/>
</dbReference>
<dbReference type="PROSITE" id="PS51292">
    <property type="entry name" value="ZF_RING_CH"/>
    <property type="match status" value="1"/>
</dbReference>
<keyword evidence="5" id="KW-0862">Zinc</keyword>
<feature type="compositionally biased region" description="Low complexity" evidence="9">
    <location>
        <begin position="268"/>
        <end position="283"/>
    </location>
</feature>
<dbReference type="Gene3D" id="3.30.40.10">
    <property type="entry name" value="Zinc/RING finger domain, C3HC4 (zinc finger)"/>
    <property type="match status" value="1"/>
</dbReference>
<protein>
    <recommendedName>
        <fullName evidence="14">RING-CH-type domain-containing protein</fullName>
    </recommendedName>
</protein>
<dbReference type="GO" id="GO:0008270">
    <property type="term" value="F:zinc ion binding"/>
    <property type="evidence" value="ECO:0007669"/>
    <property type="project" value="UniProtKB-KW"/>
</dbReference>
<dbReference type="AlphaFoldDB" id="A0AAJ0I2P1"/>
<evidence type="ECO:0000313" key="12">
    <source>
        <dbReference type="EMBL" id="KAK3488225.1"/>
    </source>
</evidence>
<proteinExistence type="predicted"/>
<gene>
    <name evidence="12" type="ORF">B0T23DRAFT_225042</name>
</gene>
<dbReference type="SUPFAM" id="SSF57850">
    <property type="entry name" value="RING/U-box"/>
    <property type="match status" value="1"/>
</dbReference>
<evidence type="ECO:0000256" key="1">
    <source>
        <dbReference type="ARBA" id="ARBA00004141"/>
    </source>
</evidence>
<evidence type="ECO:0000256" key="2">
    <source>
        <dbReference type="ARBA" id="ARBA00022692"/>
    </source>
</evidence>
<evidence type="ECO:0000256" key="4">
    <source>
        <dbReference type="ARBA" id="ARBA00022771"/>
    </source>
</evidence>
<feature type="compositionally biased region" description="Low complexity" evidence="9">
    <location>
        <begin position="437"/>
        <end position="454"/>
    </location>
</feature>
<evidence type="ECO:0000256" key="5">
    <source>
        <dbReference type="ARBA" id="ARBA00022833"/>
    </source>
</evidence>
<dbReference type="Proteomes" id="UP001285908">
    <property type="component" value="Unassembled WGS sequence"/>
</dbReference>
<evidence type="ECO:0008006" key="14">
    <source>
        <dbReference type="Google" id="ProtNLM"/>
    </source>
</evidence>
<feature type="domain" description="RING-CH-type" evidence="11">
    <location>
        <begin position="22"/>
        <end position="88"/>
    </location>
</feature>
<dbReference type="EMBL" id="JAULSX010000007">
    <property type="protein sequence ID" value="KAK3488225.1"/>
    <property type="molecule type" value="Genomic_DNA"/>
</dbReference>
<sequence>MATPGTSSRAGPDPVPNNLTRSNTDNFKRCCICYEDEGERTTEPVIHPCTCSLPVHETCLIRWYEEIQKRNSRDDVSCPQCKAPFKVEEPFDFVVALRDTIHSQFSKVSPIILASMAVSGTFASSATYGVVAASWFAGYETALGWVGLQITSGQAVAVPVARSAGVGRIMMRLWSLSSIAPAVVLSRALPFLANFFFVPFSAMYGLALITQDDHPTWPPSPTWAMVMMPYIHMSYIRFYDYWLRPIDDRLNRALRGLETSLQPIESAAGESEAGNNDNNGNQDRGSRFSMSDLLDLGRTAWIVLINPPDQNEANLDDPWGLGANAVNGNDGFDFEIGANAANGNDGFDFEIRVNAVNNNAVNGNDGFDFDDFLFSDLDRPGPHDEEIPTATDGASGGLWDVPPLHQGVPIRMVWGGGLQYPEYMQPQPQPAPPEPAPAQAAPAQAAEAEARTPTPAVPAPAPAPAAVAAAAAPPPQPAARERNDDDQDGVELPPVSFTDLTNNVVTSLLFPFISYGMGELLRLSLPRSWTSPPRPIGTSGFFRSGKIMQGGPGGLLQQRWGRSLAGGCLFVVIRDVFELYAKYRNVQAKKARRIVRKRGGEGGGGQRSNRRAAGAGAGAGTGNQ</sequence>
<evidence type="ECO:0000313" key="13">
    <source>
        <dbReference type="Proteomes" id="UP001285908"/>
    </source>
</evidence>
<keyword evidence="6" id="KW-1133">Transmembrane helix</keyword>
<comment type="caution">
    <text evidence="12">The sequence shown here is derived from an EMBL/GenBank/DDBJ whole genome shotgun (WGS) entry which is preliminary data.</text>
</comment>
<feature type="region of interest" description="Disordered" evidence="9">
    <location>
        <begin position="597"/>
        <end position="624"/>
    </location>
</feature>
<comment type="subcellular location">
    <subcellularLocation>
        <location evidence="1">Membrane</location>
        <topology evidence="1">Multi-pass membrane protein</topology>
    </subcellularLocation>
</comment>
<feature type="compositionally biased region" description="Gly residues" evidence="9">
    <location>
        <begin position="615"/>
        <end position="624"/>
    </location>
</feature>
<feature type="region of interest" description="Disordered" evidence="9">
    <location>
        <begin position="1"/>
        <end position="20"/>
    </location>
</feature>
<dbReference type="InterPro" id="IPR001841">
    <property type="entry name" value="Znf_RING"/>
</dbReference>
<evidence type="ECO:0000259" key="11">
    <source>
        <dbReference type="PROSITE" id="PS51292"/>
    </source>
</evidence>
<dbReference type="GeneID" id="87871421"/>
<dbReference type="InterPro" id="IPR013083">
    <property type="entry name" value="Znf_RING/FYVE/PHD"/>
</dbReference>
<dbReference type="PANTHER" id="PTHR46283">
    <property type="entry name" value="E3 UBIQUITIN-PROTEIN LIGASE MARCH5"/>
    <property type="match status" value="1"/>
</dbReference>
<dbReference type="RefSeq" id="XP_062690352.1">
    <property type="nucleotide sequence ID" value="XM_062833799.1"/>
</dbReference>